<dbReference type="InterPro" id="IPR016169">
    <property type="entry name" value="FAD-bd_PCMH_sub2"/>
</dbReference>
<dbReference type="Pfam" id="PF08031">
    <property type="entry name" value="BBE"/>
    <property type="match status" value="1"/>
</dbReference>
<evidence type="ECO:0000256" key="1">
    <source>
        <dbReference type="ARBA" id="ARBA00001974"/>
    </source>
</evidence>
<protein>
    <submittedName>
        <fullName evidence="7">FAD/FMN-containing dehydrogenase</fullName>
    </submittedName>
</protein>
<evidence type="ECO:0000256" key="5">
    <source>
        <dbReference type="ARBA" id="ARBA00023002"/>
    </source>
</evidence>
<evidence type="ECO:0000256" key="4">
    <source>
        <dbReference type="ARBA" id="ARBA00022827"/>
    </source>
</evidence>
<sequence length="462" mass="47802">MPGHTDDRPSVAAAQRALRALLPAQQIHVSGKGYTEGITVWNAAVRHRPAIVLTCNSTADVVTGVRTAREFGLPLTVRGRGHDWAGRALSDGGLTLDLRPLRDVRVNPGARTAEVGGGASANDLLAAAGAHGLVAATGTIGTVGVAGLTLGGGYGPLAGRIGLAADNLLAAEVVTADGSVVRTDHQQHPDLLWALRGGGGNFGVVTSMTVRLHAVPSVMTGLVLYPWHQATRVLERVREAHHDAPDDLTIQVGAIAAPDGSPALLVLPTWAGDAAAREDPAGPVMALTRLGDPLLTQLETAPYAAAIAARDAMFPDGRYVTIRTRSVPGLSDDVIGVVERFGGRLPNPMSGLTLHHFHGAAARVADADTAFAPRRPHLMAEIIGIHPARDSGEHVVRWADAASAGLAEHAFPGGYANLLGPEAASQIPRVHGDNLPRLQRIKAAVDPDGVFSATPLPMAGPA</sequence>
<dbReference type="SUPFAM" id="SSF56176">
    <property type="entry name" value="FAD-binding/transporter-associated domain-like"/>
    <property type="match status" value="1"/>
</dbReference>
<dbReference type="InterPro" id="IPR006093">
    <property type="entry name" value="Oxy_OxRdtase_FAD_BS"/>
</dbReference>
<dbReference type="Gene3D" id="3.30.43.10">
    <property type="entry name" value="Uridine Diphospho-n-acetylenolpyruvylglucosamine Reductase, domain 2"/>
    <property type="match status" value="1"/>
</dbReference>
<evidence type="ECO:0000313" key="7">
    <source>
        <dbReference type="EMBL" id="NYI91653.1"/>
    </source>
</evidence>
<dbReference type="EMBL" id="JACCFK010000001">
    <property type="protein sequence ID" value="NYI91653.1"/>
    <property type="molecule type" value="Genomic_DNA"/>
</dbReference>
<gene>
    <name evidence="7" type="ORF">HNR02_004976</name>
</gene>
<dbReference type="Gene3D" id="3.30.465.10">
    <property type="match status" value="1"/>
</dbReference>
<dbReference type="PANTHER" id="PTHR42973:SF39">
    <property type="entry name" value="FAD-BINDING PCMH-TYPE DOMAIN-CONTAINING PROTEIN"/>
    <property type="match status" value="1"/>
</dbReference>
<dbReference type="RefSeq" id="WP_179775519.1">
    <property type="nucleotide sequence ID" value="NZ_JACCFK010000001.1"/>
</dbReference>
<dbReference type="InterPro" id="IPR006094">
    <property type="entry name" value="Oxid_FAD_bind_N"/>
</dbReference>
<organism evidence="7 8">
    <name type="scientific">Amycolatopsis endophytica</name>
    <dbReference type="NCBI Taxonomy" id="860233"/>
    <lineage>
        <taxon>Bacteria</taxon>
        <taxon>Bacillati</taxon>
        <taxon>Actinomycetota</taxon>
        <taxon>Actinomycetes</taxon>
        <taxon>Pseudonocardiales</taxon>
        <taxon>Pseudonocardiaceae</taxon>
        <taxon>Amycolatopsis</taxon>
    </lineage>
</organism>
<dbReference type="InterPro" id="IPR016166">
    <property type="entry name" value="FAD-bd_PCMH"/>
</dbReference>
<dbReference type="GO" id="GO:0071949">
    <property type="term" value="F:FAD binding"/>
    <property type="evidence" value="ECO:0007669"/>
    <property type="project" value="InterPro"/>
</dbReference>
<dbReference type="Proteomes" id="UP000549616">
    <property type="component" value="Unassembled WGS sequence"/>
</dbReference>
<comment type="caution">
    <text evidence="7">The sequence shown here is derived from an EMBL/GenBank/DDBJ whole genome shotgun (WGS) entry which is preliminary data.</text>
</comment>
<evidence type="ECO:0000256" key="3">
    <source>
        <dbReference type="ARBA" id="ARBA00022630"/>
    </source>
</evidence>
<dbReference type="InterPro" id="IPR050416">
    <property type="entry name" value="FAD-linked_Oxidoreductase"/>
</dbReference>
<feature type="domain" description="FAD-binding PCMH-type" evidence="6">
    <location>
        <begin position="45"/>
        <end position="215"/>
    </location>
</feature>
<evidence type="ECO:0000259" key="6">
    <source>
        <dbReference type="PROSITE" id="PS51387"/>
    </source>
</evidence>
<name>A0A853B8L8_9PSEU</name>
<accession>A0A853B8L8</accession>
<reference evidence="7 8" key="1">
    <citation type="submission" date="2020-07" db="EMBL/GenBank/DDBJ databases">
        <title>Sequencing the genomes of 1000 actinobacteria strains.</title>
        <authorList>
            <person name="Klenk H.-P."/>
        </authorList>
    </citation>
    <scope>NUCLEOTIDE SEQUENCE [LARGE SCALE GENOMIC DNA]</scope>
    <source>
        <strain evidence="7 8">DSM 104006</strain>
    </source>
</reference>
<dbReference type="Pfam" id="PF01565">
    <property type="entry name" value="FAD_binding_4"/>
    <property type="match status" value="1"/>
</dbReference>
<dbReference type="PROSITE" id="PS51387">
    <property type="entry name" value="FAD_PCMH"/>
    <property type="match status" value="1"/>
</dbReference>
<keyword evidence="4" id="KW-0274">FAD</keyword>
<comment type="similarity">
    <text evidence="2">Belongs to the oxygen-dependent FAD-linked oxidoreductase family.</text>
</comment>
<keyword evidence="8" id="KW-1185">Reference proteome</keyword>
<dbReference type="InterPro" id="IPR012951">
    <property type="entry name" value="BBE"/>
</dbReference>
<evidence type="ECO:0000256" key="2">
    <source>
        <dbReference type="ARBA" id="ARBA00005466"/>
    </source>
</evidence>
<dbReference type="InterPro" id="IPR016167">
    <property type="entry name" value="FAD-bd_PCMH_sub1"/>
</dbReference>
<dbReference type="Gene3D" id="3.40.462.20">
    <property type="match status" value="1"/>
</dbReference>
<dbReference type="GO" id="GO:0016491">
    <property type="term" value="F:oxidoreductase activity"/>
    <property type="evidence" value="ECO:0007669"/>
    <property type="project" value="UniProtKB-KW"/>
</dbReference>
<dbReference type="InterPro" id="IPR036318">
    <property type="entry name" value="FAD-bd_PCMH-like_sf"/>
</dbReference>
<keyword evidence="5" id="KW-0560">Oxidoreductase</keyword>
<evidence type="ECO:0000313" key="8">
    <source>
        <dbReference type="Proteomes" id="UP000549616"/>
    </source>
</evidence>
<dbReference type="PROSITE" id="PS00862">
    <property type="entry name" value="OX2_COVAL_FAD"/>
    <property type="match status" value="1"/>
</dbReference>
<proteinExistence type="inferred from homology"/>
<dbReference type="PANTHER" id="PTHR42973">
    <property type="entry name" value="BINDING OXIDOREDUCTASE, PUTATIVE (AFU_ORTHOLOGUE AFUA_1G17690)-RELATED"/>
    <property type="match status" value="1"/>
</dbReference>
<keyword evidence="3" id="KW-0285">Flavoprotein</keyword>
<comment type="cofactor">
    <cofactor evidence="1">
        <name>FAD</name>
        <dbReference type="ChEBI" id="CHEBI:57692"/>
    </cofactor>
</comment>
<dbReference type="AlphaFoldDB" id="A0A853B8L8"/>